<evidence type="ECO:0000313" key="2">
    <source>
        <dbReference type="EMBL" id="MDQ0258064.1"/>
    </source>
</evidence>
<name>A0ABU0A3K6_9BACI</name>
<organism evidence="2 3">
    <name type="scientific">Evansella vedderi</name>
    <dbReference type="NCBI Taxonomy" id="38282"/>
    <lineage>
        <taxon>Bacteria</taxon>
        <taxon>Bacillati</taxon>
        <taxon>Bacillota</taxon>
        <taxon>Bacilli</taxon>
        <taxon>Bacillales</taxon>
        <taxon>Bacillaceae</taxon>
        <taxon>Evansella</taxon>
    </lineage>
</organism>
<sequence>MKINKSIALGILLFFIGITATFGYEYRKLNEQVQALIIENKQMEETLDAEILKDYVEDLPEDLREYSIDYDSWTLAKEISEYFYEDSDGRFKEEWGHFLTLAAESKEIDPFIVYELLRVETGGTFDPKTVGPETMYGHAYGLAQFMKNTAPWIAEMAGIDYEEDKLFDPYYSIQLAVTYLDFLYHQYGDWNYALTAYHRGIYGLEQYIYENGHARSWYAVEIQESAKDNELLVYDE</sequence>
<keyword evidence="3" id="KW-1185">Reference proteome</keyword>
<dbReference type="InterPro" id="IPR008258">
    <property type="entry name" value="Transglycosylase_SLT_dom_1"/>
</dbReference>
<gene>
    <name evidence="2" type="ORF">J2S74_005528</name>
</gene>
<dbReference type="RefSeq" id="WP_307332770.1">
    <property type="nucleotide sequence ID" value="NZ_JAUSUG010000045.1"/>
</dbReference>
<feature type="domain" description="Transglycosylase SLT" evidence="1">
    <location>
        <begin position="102"/>
        <end position="216"/>
    </location>
</feature>
<proteinExistence type="predicted"/>
<accession>A0ABU0A3K6</accession>
<dbReference type="SUPFAM" id="SSF53955">
    <property type="entry name" value="Lysozyme-like"/>
    <property type="match status" value="1"/>
</dbReference>
<dbReference type="InterPro" id="IPR023346">
    <property type="entry name" value="Lysozyme-like_dom_sf"/>
</dbReference>
<evidence type="ECO:0000313" key="3">
    <source>
        <dbReference type="Proteomes" id="UP001230005"/>
    </source>
</evidence>
<comment type="caution">
    <text evidence="2">The sequence shown here is derived from an EMBL/GenBank/DDBJ whole genome shotgun (WGS) entry which is preliminary data.</text>
</comment>
<dbReference type="PANTHER" id="PTHR37423">
    <property type="entry name" value="SOLUBLE LYTIC MUREIN TRANSGLYCOSYLASE-RELATED"/>
    <property type="match status" value="1"/>
</dbReference>
<dbReference type="EMBL" id="JAUSUG010000045">
    <property type="protein sequence ID" value="MDQ0258064.1"/>
    <property type="molecule type" value="Genomic_DNA"/>
</dbReference>
<dbReference type="PANTHER" id="PTHR37423:SF2">
    <property type="entry name" value="MEMBRANE-BOUND LYTIC MUREIN TRANSGLYCOSYLASE C"/>
    <property type="match status" value="1"/>
</dbReference>
<dbReference type="Pfam" id="PF01464">
    <property type="entry name" value="SLT"/>
    <property type="match status" value="1"/>
</dbReference>
<protein>
    <submittedName>
        <fullName evidence="2">Soluble lytic murein transglycosylase-like protein</fullName>
    </submittedName>
</protein>
<reference evidence="2 3" key="1">
    <citation type="submission" date="2023-07" db="EMBL/GenBank/DDBJ databases">
        <title>Genomic Encyclopedia of Type Strains, Phase IV (KMG-IV): sequencing the most valuable type-strain genomes for metagenomic binning, comparative biology and taxonomic classification.</title>
        <authorList>
            <person name="Goeker M."/>
        </authorList>
    </citation>
    <scope>NUCLEOTIDE SEQUENCE [LARGE SCALE GENOMIC DNA]</scope>
    <source>
        <strain evidence="2 3">DSM 9768</strain>
    </source>
</reference>
<dbReference type="Proteomes" id="UP001230005">
    <property type="component" value="Unassembled WGS sequence"/>
</dbReference>
<evidence type="ECO:0000259" key="1">
    <source>
        <dbReference type="Pfam" id="PF01464"/>
    </source>
</evidence>
<dbReference type="Gene3D" id="1.10.530.10">
    <property type="match status" value="1"/>
</dbReference>